<evidence type="ECO:0000259" key="3">
    <source>
        <dbReference type="PROSITE" id="PS50112"/>
    </source>
</evidence>
<accession>A0ABP4RJI5</accession>
<evidence type="ECO:0000256" key="1">
    <source>
        <dbReference type="ARBA" id="ARBA00022801"/>
    </source>
</evidence>
<evidence type="ECO:0000313" key="4">
    <source>
        <dbReference type="EMBL" id="GAA1651309.1"/>
    </source>
</evidence>
<dbReference type="Proteomes" id="UP001500064">
    <property type="component" value="Unassembled WGS sequence"/>
</dbReference>
<dbReference type="InterPro" id="IPR052016">
    <property type="entry name" value="Bact_Sigma-Reg"/>
</dbReference>
<evidence type="ECO:0000256" key="2">
    <source>
        <dbReference type="SAM" id="MobiDB-lite"/>
    </source>
</evidence>
<dbReference type="InterPro" id="IPR029016">
    <property type="entry name" value="GAF-like_dom_sf"/>
</dbReference>
<dbReference type="SMART" id="SM00091">
    <property type="entry name" value="PAS"/>
    <property type="match status" value="2"/>
</dbReference>
<dbReference type="InterPro" id="IPR001932">
    <property type="entry name" value="PPM-type_phosphatase-like_dom"/>
</dbReference>
<protein>
    <recommendedName>
        <fullName evidence="3">PAS domain-containing protein</fullName>
    </recommendedName>
</protein>
<dbReference type="Pfam" id="PF07228">
    <property type="entry name" value="SpoIIE"/>
    <property type="match status" value="1"/>
</dbReference>
<dbReference type="InterPro" id="IPR036457">
    <property type="entry name" value="PPM-type-like_dom_sf"/>
</dbReference>
<dbReference type="InterPro" id="IPR000014">
    <property type="entry name" value="PAS"/>
</dbReference>
<reference evidence="5" key="1">
    <citation type="journal article" date="2019" name="Int. J. Syst. Evol. Microbiol.">
        <title>The Global Catalogue of Microorganisms (GCM) 10K type strain sequencing project: providing services to taxonomists for standard genome sequencing and annotation.</title>
        <authorList>
            <consortium name="The Broad Institute Genomics Platform"/>
            <consortium name="The Broad Institute Genome Sequencing Center for Infectious Disease"/>
            <person name="Wu L."/>
            <person name="Ma J."/>
        </authorList>
    </citation>
    <scope>NUCLEOTIDE SEQUENCE [LARGE SCALE GENOMIC DNA]</scope>
    <source>
        <strain evidence="5">JCM 13929</strain>
    </source>
</reference>
<dbReference type="EMBL" id="BAAAMU010000044">
    <property type="protein sequence ID" value="GAA1651309.1"/>
    <property type="molecule type" value="Genomic_DNA"/>
</dbReference>
<dbReference type="InterPro" id="IPR013655">
    <property type="entry name" value="PAS_fold_3"/>
</dbReference>
<feature type="domain" description="PAS" evidence="3">
    <location>
        <begin position="193"/>
        <end position="263"/>
    </location>
</feature>
<feature type="compositionally biased region" description="Basic and acidic residues" evidence="2">
    <location>
        <begin position="97"/>
        <end position="124"/>
    </location>
</feature>
<dbReference type="InterPro" id="IPR035965">
    <property type="entry name" value="PAS-like_dom_sf"/>
</dbReference>
<dbReference type="SMART" id="SM00331">
    <property type="entry name" value="PP2C_SIG"/>
    <property type="match status" value="1"/>
</dbReference>
<dbReference type="InterPro" id="IPR003018">
    <property type="entry name" value="GAF"/>
</dbReference>
<dbReference type="PANTHER" id="PTHR43156:SF2">
    <property type="entry name" value="STAGE II SPORULATION PROTEIN E"/>
    <property type="match status" value="1"/>
</dbReference>
<dbReference type="SMART" id="SM00086">
    <property type="entry name" value="PAC"/>
    <property type="match status" value="1"/>
</dbReference>
<dbReference type="SUPFAM" id="SSF81606">
    <property type="entry name" value="PP2C-like"/>
    <property type="match status" value="1"/>
</dbReference>
<gene>
    <name evidence="4" type="ORF">GCM10009733_055440</name>
</gene>
<dbReference type="PROSITE" id="PS50112">
    <property type="entry name" value="PAS"/>
    <property type="match status" value="1"/>
</dbReference>
<keyword evidence="1" id="KW-0378">Hydrolase</keyword>
<dbReference type="NCBIfam" id="TIGR00229">
    <property type="entry name" value="sensory_box"/>
    <property type="match status" value="1"/>
</dbReference>
<dbReference type="SUPFAM" id="SSF55785">
    <property type="entry name" value="PYP-like sensor domain (PAS domain)"/>
    <property type="match status" value="1"/>
</dbReference>
<dbReference type="Gene3D" id="3.30.450.20">
    <property type="entry name" value="PAS domain"/>
    <property type="match status" value="2"/>
</dbReference>
<name>A0ABP4RJI5_9ACTN</name>
<dbReference type="PANTHER" id="PTHR43156">
    <property type="entry name" value="STAGE II SPORULATION PROTEIN E-RELATED"/>
    <property type="match status" value="1"/>
</dbReference>
<dbReference type="InterPro" id="IPR001610">
    <property type="entry name" value="PAC"/>
</dbReference>
<evidence type="ECO:0000313" key="5">
    <source>
        <dbReference type="Proteomes" id="UP001500064"/>
    </source>
</evidence>
<dbReference type="Pfam" id="PF08447">
    <property type="entry name" value="PAS_3"/>
    <property type="match status" value="1"/>
</dbReference>
<dbReference type="Gene3D" id="3.60.40.10">
    <property type="entry name" value="PPM-type phosphatase domain"/>
    <property type="match status" value="1"/>
</dbReference>
<dbReference type="CDD" id="cd00130">
    <property type="entry name" value="PAS"/>
    <property type="match status" value="1"/>
</dbReference>
<sequence>MGGGIGAGAGCGDGPAFEMLDPAPVGVAVTRGPEHRLIYMNRMCRAQLGDPELGSPFPSAFTSPTRERYRRLCDQVFRTGEAVVLTAIPLGTEASPEQDRGRRACPAQDRDQDASLAQERDRDQGASPSQGRAPSPCQDQDADEDQERFFTSSLSRITLGADDHGVLVMAMEVTEQIAAARQVQAIADERRHILRRYRSLIQVSAQIIWVTGPEGDAIEPSPSWERVTGQAWEDFRGNGWLRMAHPDDQPEVQRTWQATLDSEAKSYDHVCRLRVADGGYRHFRVRAVPVYEHGRLVEWVGSCSDVERQWQERRSQDLLDRAAAAMGELSSLPDMLHALAGVIVPELADGCGIHLIADMSGADRGGPLLVERVAAAVRPGLPMMTPYGQELVRPENMLVQAVRQRRPMLATFAPGNPPPDLAPSGAQRWVAENGVNSLLLLPVVVDGAVPAVVTALTCKHRAPLSEADIALLSQMFDHAHDALSNAIRFQRAQQIALALQHSLLAEPPLLPDLRIAARYRASPAAAEVGGDWYDSFVLPDGATVIAIGDVAGHDLAAAVEMSQLRNMLRALAMDRWGPPGEVLTRLNKVMAALSGEVTATCVLARVEEVTGGHRLHYAVAGHPPPLLVTHEGTARFLDEPTGSLLGIGDVFDCPSATVPLPPRSTLLLYTDGLVERMGEHLDLGLERLRELAGTLAREPVDAFCDQLLSGLPTTGLDDIAVLALRRPGDD</sequence>
<dbReference type="RefSeq" id="WP_346109361.1">
    <property type="nucleotide sequence ID" value="NZ_BAAAMU010000044.1"/>
</dbReference>
<dbReference type="SUPFAM" id="SSF55781">
    <property type="entry name" value="GAF domain-like"/>
    <property type="match status" value="1"/>
</dbReference>
<feature type="region of interest" description="Disordered" evidence="2">
    <location>
        <begin position="89"/>
        <end position="146"/>
    </location>
</feature>
<proteinExistence type="predicted"/>
<organism evidence="4 5">
    <name type="scientific">Nonomuraea maheshkhaliensis</name>
    <dbReference type="NCBI Taxonomy" id="419590"/>
    <lineage>
        <taxon>Bacteria</taxon>
        <taxon>Bacillati</taxon>
        <taxon>Actinomycetota</taxon>
        <taxon>Actinomycetes</taxon>
        <taxon>Streptosporangiales</taxon>
        <taxon>Streptosporangiaceae</taxon>
        <taxon>Nonomuraea</taxon>
    </lineage>
</organism>
<dbReference type="Pfam" id="PF01590">
    <property type="entry name" value="GAF"/>
    <property type="match status" value="1"/>
</dbReference>
<comment type="caution">
    <text evidence="4">The sequence shown here is derived from an EMBL/GenBank/DDBJ whole genome shotgun (WGS) entry which is preliminary data.</text>
</comment>
<dbReference type="Gene3D" id="3.30.450.40">
    <property type="match status" value="1"/>
</dbReference>
<keyword evidence="5" id="KW-1185">Reference proteome</keyword>